<organism evidence="3 4">
    <name type="scientific">Leucosporidium creatinivorum</name>
    <dbReference type="NCBI Taxonomy" id="106004"/>
    <lineage>
        <taxon>Eukaryota</taxon>
        <taxon>Fungi</taxon>
        <taxon>Dikarya</taxon>
        <taxon>Basidiomycota</taxon>
        <taxon>Pucciniomycotina</taxon>
        <taxon>Microbotryomycetes</taxon>
        <taxon>Leucosporidiales</taxon>
        <taxon>Leucosporidium</taxon>
    </lineage>
</organism>
<protein>
    <submittedName>
        <fullName evidence="3">Uncharacterized protein</fullName>
    </submittedName>
</protein>
<dbReference type="EMBL" id="MCGR01000048">
    <property type="protein sequence ID" value="ORY73111.1"/>
    <property type="molecule type" value="Genomic_DNA"/>
</dbReference>
<evidence type="ECO:0000313" key="4">
    <source>
        <dbReference type="Proteomes" id="UP000193467"/>
    </source>
</evidence>
<name>A0A1Y2ENG6_9BASI</name>
<proteinExistence type="predicted"/>
<dbReference type="Proteomes" id="UP000193467">
    <property type="component" value="Unassembled WGS sequence"/>
</dbReference>
<keyword evidence="4" id="KW-1185">Reference proteome</keyword>
<evidence type="ECO:0000313" key="3">
    <source>
        <dbReference type="EMBL" id="ORY73111.1"/>
    </source>
</evidence>
<evidence type="ECO:0000256" key="2">
    <source>
        <dbReference type="SAM" id="Phobius"/>
    </source>
</evidence>
<evidence type="ECO:0000256" key="1">
    <source>
        <dbReference type="SAM" id="MobiDB-lite"/>
    </source>
</evidence>
<dbReference type="InParanoid" id="A0A1Y2ENG6"/>
<reference evidence="3 4" key="1">
    <citation type="submission" date="2016-07" db="EMBL/GenBank/DDBJ databases">
        <title>Pervasive Adenine N6-methylation of Active Genes in Fungi.</title>
        <authorList>
            <consortium name="DOE Joint Genome Institute"/>
            <person name="Mondo S.J."/>
            <person name="Dannebaum R.O."/>
            <person name="Kuo R.C."/>
            <person name="Labutti K."/>
            <person name="Haridas S."/>
            <person name="Kuo A."/>
            <person name="Salamov A."/>
            <person name="Ahrendt S.R."/>
            <person name="Lipzen A."/>
            <person name="Sullivan W."/>
            <person name="Andreopoulos W.B."/>
            <person name="Clum A."/>
            <person name="Lindquist E."/>
            <person name="Daum C."/>
            <person name="Ramamoorthy G.K."/>
            <person name="Gryganskyi A."/>
            <person name="Culley D."/>
            <person name="Magnuson J.K."/>
            <person name="James T.Y."/>
            <person name="O'Malley M.A."/>
            <person name="Stajich J.E."/>
            <person name="Spatafora J.W."/>
            <person name="Visel A."/>
            <person name="Grigoriev I.V."/>
        </authorList>
    </citation>
    <scope>NUCLEOTIDE SEQUENCE [LARGE SCALE GENOMIC DNA]</scope>
    <source>
        <strain evidence="3 4">62-1032</strain>
    </source>
</reference>
<keyword evidence="2" id="KW-0472">Membrane</keyword>
<gene>
    <name evidence="3" type="ORF">BCR35DRAFT_333829</name>
</gene>
<sequence length="129" mass="14075">MDFHPPFNTTSDDPNAPPPDISPGLSVLLFVVLPIAAVVLLTGVLWAYLSCRSRRQRKEATNPKTRDGKLVRRADIVLQEREVDDGRLGDTEAAFNLKLADLELGERTDSTEPIPPPYDPAISGAARVA</sequence>
<keyword evidence="2" id="KW-1133">Transmembrane helix</keyword>
<dbReference type="AlphaFoldDB" id="A0A1Y2ENG6"/>
<keyword evidence="2" id="KW-0812">Transmembrane</keyword>
<feature type="transmembrane region" description="Helical" evidence="2">
    <location>
        <begin position="27"/>
        <end position="49"/>
    </location>
</feature>
<comment type="caution">
    <text evidence="3">The sequence shown here is derived from an EMBL/GenBank/DDBJ whole genome shotgun (WGS) entry which is preliminary data.</text>
</comment>
<feature type="region of interest" description="Disordered" evidence="1">
    <location>
        <begin position="106"/>
        <end position="129"/>
    </location>
</feature>
<accession>A0A1Y2ENG6</accession>